<keyword evidence="1" id="KW-1133">Transmembrane helix</keyword>
<dbReference type="Proteomes" id="UP000315439">
    <property type="component" value="Unassembled WGS sequence"/>
</dbReference>
<keyword evidence="1" id="KW-0812">Transmembrane</keyword>
<dbReference type="SMART" id="SM00460">
    <property type="entry name" value="TGc"/>
    <property type="match status" value="1"/>
</dbReference>
<proteinExistence type="predicted"/>
<feature type="transmembrane region" description="Helical" evidence="1">
    <location>
        <begin position="172"/>
        <end position="190"/>
    </location>
</feature>
<accession>A0A545U0L9</accession>
<dbReference type="RefSeq" id="WP_142934720.1">
    <property type="nucleotide sequence ID" value="NZ_ML660171.1"/>
</dbReference>
<feature type="transmembrane region" description="Helical" evidence="1">
    <location>
        <begin position="134"/>
        <end position="152"/>
    </location>
</feature>
<dbReference type="PANTHER" id="PTHR42736:SF1">
    <property type="entry name" value="PROTEIN-GLUTAMINE GAMMA-GLUTAMYLTRANSFERASE"/>
    <property type="match status" value="1"/>
</dbReference>
<feature type="transmembrane region" description="Helical" evidence="1">
    <location>
        <begin position="111"/>
        <end position="128"/>
    </location>
</feature>
<evidence type="ECO:0000313" key="4">
    <source>
        <dbReference type="Proteomes" id="UP000315439"/>
    </source>
</evidence>
<dbReference type="AlphaFoldDB" id="A0A545U0L9"/>
<dbReference type="InterPro" id="IPR002931">
    <property type="entry name" value="Transglutaminase-like"/>
</dbReference>
<protein>
    <submittedName>
        <fullName evidence="3">DUF3488 domain-containing protein</fullName>
    </submittedName>
</protein>
<dbReference type="Pfam" id="PF01841">
    <property type="entry name" value="Transglut_core"/>
    <property type="match status" value="1"/>
</dbReference>
<feature type="transmembrane region" description="Helical" evidence="1">
    <location>
        <begin position="31"/>
        <end position="52"/>
    </location>
</feature>
<evidence type="ECO:0000256" key="1">
    <source>
        <dbReference type="SAM" id="Phobius"/>
    </source>
</evidence>
<dbReference type="Pfam" id="PF11992">
    <property type="entry name" value="TgpA_N"/>
    <property type="match status" value="1"/>
</dbReference>
<dbReference type="PANTHER" id="PTHR42736">
    <property type="entry name" value="PROTEIN-GLUTAMINE GAMMA-GLUTAMYLTRANSFERASE"/>
    <property type="match status" value="1"/>
</dbReference>
<dbReference type="InterPro" id="IPR021878">
    <property type="entry name" value="TgpA_N"/>
</dbReference>
<comment type="caution">
    <text evidence="3">The sequence shown here is derived from an EMBL/GenBank/DDBJ whole genome shotgun (WGS) entry which is preliminary data.</text>
</comment>
<evidence type="ECO:0000259" key="2">
    <source>
        <dbReference type="SMART" id="SM00460"/>
    </source>
</evidence>
<evidence type="ECO:0000313" key="3">
    <source>
        <dbReference type="EMBL" id="TQV82953.1"/>
    </source>
</evidence>
<reference evidence="3 4" key="1">
    <citation type="submission" date="2019-07" db="EMBL/GenBank/DDBJ databases">
        <title>Draft genome for Aliikangiella sp. M105.</title>
        <authorList>
            <person name="Wang G."/>
        </authorList>
    </citation>
    <scope>NUCLEOTIDE SEQUENCE [LARGE SCALE GENOMIC DNA]</scope>
    <source>
        <strain evidence="3 4">M105</strain>
    </source>
</reference>
<organism evidence="3 4">
    <name type="scientific">Aliikangiella coralliicola</name>
    <dbReference type="NCBI Taxonomy" id="2592383"/>
    <lineage>
        <taxon>Bacteria</taxon>
        <taxon>Pseudomonadati</taxon>
        <taxon>Pseudomonadota</taxon>
        <taxon>Gammaproteobacteria</taxon>
        <taxon>Oceanospirillales</taxon>
        <taxon>Pleioneaceae</taxon>
        <taxon>Aliikangiella</taxon>
    </lineage>
</organism>
<name>A0A545U0L9_9GAMM</name>
<dbReference type="Gene3D" id="3.10.620.30">
    <property type="match status" value="1"/>
</dbReference>
<dbReference type="InterPro" id="IPR038765">
    <property type="entry name" value="Papain-like_cys_pep_sf"/>
</dbReference>
<dbReference type="SUPFAM" id="SSF54001">
    <property type="entry name" value="Cysteine proteinases"/>
    <property type="match status" value="1"/>
</dbReference>
<feature type="transmembrane region" description="Helical" evidence="1">
    <location>
        <begin position="558"/>
        <end position="578"/>
    </location>
</feature>
<dbReference type="OrthoDB" id="9804872at2"/>
<keyword evidence="1" id="KW-0472">Membrane</keyword>
<sequence>MNSAISKRQLQTRELPIIPIVIAQQCVLLPLYFFIPLWIVALNLFAAGLVVWSMKNKSFEVDRWLKLVITAAAIVGILVVFRKFSGRDAGVALISAMYGLKILETKKLRDANLLLSLGFFMLVAGFLFTQKPWIALYQFIPIIAILNALVSMQSIGRGKVVKRSLGQVIRSLSQYLLLALPIMIVLFLFFPRLGGPIWRMPGASTAASGVSDSMTPGDVSSLQLFDKVAFRAKFNGSAPNEKDLYWRMLTLGEYDGITWTRAGTTPYKLPESELTGKELIDYSITLEATRLNYLVTLDRPIKAPQRSTLLKDFTTYTPFRIMDRTRYQVTSAPTLPIETQLSDTQRSFYTNIPQDGNLKTKNWAQEQRQKYQSDAEFIHSVLVQINQQEYFYTLQPPIMREDVVDSFWFDYQRGFCEHYAGALVFIARAAGIPARVVIGYQGGEKNPLSDYWIVRYANAHAWTEIWYEDLGWVRIDPTAAIASHRVEQDLLTDYRQRESLFDNFDIVDLEDLGLFKQFEYWMDQVNNNWNDWILDYNSQRQRQLFSNWGFSKITNEQLIAFMLIIVSLFLGFISFRWLHQKDRKDQVARAYEKFQSKLAKEGLVNVDSTTGPMQLINQLKELEYSALVRSPHKSVRSKYEQHIKAIEAYIHYRYQNDKPDFKAKKNLLLQFRQV</sequence>
<feature type="transmembrane region" description="Helical" evidence="1">
    <location>
        <begin position="64"/>
        <end position="81"/>
    </location>
</feature>
<dbReference type="EMBL" id="VIKS01000015">
    <property type="protein sequence ID" value="TQV82953.1"/>
    <property type="molecule type" value="Genomic_DNA"/>
</dbReference>
<keyword evidence="4" id="KW-1185">Reference proteome</keyword>
<gene>
    <name evidence="3" type="ORF">FLL46_24595</name>
</gene>
<dbReference type="InterPro" id="IPR052901">
    <property type="entry name" value="Bact_TGase-like"/>
</dbReference>
<feature type="domain" description="Transglutaminase-like" evidence="2">
    <location>
        <begin position="408"/>
        <end position="479"/>
    </location>
</feature>